<protein>
    <submittedName>
        <fullName evidence="2">Splicing regulatory glutamine/lysine-rich protein 1</fullName>
    </submittedName>
</protein>
<feature type="compositionally biased region" description="Basic residues" evidence="1">
    <location>
        <begin position="91"/>
        <end position="114"/>
    </location>
</feature>
<keyword evidence="3" id="KW-1185">Reference proteome</keyword>
<feature type="region of interest" description="Disordered" evidence="1">
    <location>
        <begin position="43"/>
        <end position="278"/>
    </location>
</feature>
<name>V8N3G1_OPHHA</name>
<feature type="compositionally biased region" description="Basic and acidic residues" evidence="1">
    <location>
        <begin position="81"/>
        <end position="90"/>
    </location>
</feature>
<organism evidence="2 3">
    <name type="scientific">Ophiophagus hannah</name>
    <name type="common">King cobra</name>
    <name type="synonym">Naja hannah</name>
    <dbReference type="NCBI Taxonomy" id="8665"/>
    <lineage>
        <taxon>Eukaryota</taxon>
        <taxon>Metazoa</taxon>
        <taxon>Chordata</taxon>
        <taxon>Craniata</taxon>
        <taxon>Vertebrata</taxon>
        <taxon>Euteleostomi</taxon>
        <taxon>Lepidosauria</taxon>
        <taxon>Squamata</taxon>
        <taxon>Bifurcata</taxon>
        <taxon>Unidentata</taxon>
        <taxon>Episquamata</taxon>
        <taxon>Toxicofera</taxon>
        <taxon>Serpentes</taxon>
        <taxon>Colubroidea</taxon>
        <taxon>Elapidae</taxon>
        <taxon>Elapinae</taxon>
        <taxon>Ophiophagus</taxon>
    </lineage>
</organism>
<dbReference type="EMBL" id="AZIM01014644">
    <property type="protein sequence ID" value="ETE56685.1"/>
    <property type="molecule type" value="Genomic_DNA"/>
</dbReference>
<sequence length="432" mass="49349">MGLVVSEVQKFGDPWPRGSIFLALGNPCLQLGRSSVGSNWALLVKGPRGVKGGGRGRREKRREEEEVEGKEEGKGKRGRGERRGGKERGKEKRKSKGERKGKEKRKRKRKGKEKRRMERRKEKERGKERKEEWKGEKERKEERKGKAEGRMGRRKGKDRRKGKEKRKEERKGKKERRKRGKEERKSNGLPLLSPQMRREDRRKYKIRRRGGGEGKENREGERGGRGERKERKRGKGTEEEKKVKRKGREGSIFGPAPGAASLHLPGRHTAKIKPNKPRYPWDSQGVHAGSGRGWWEWLAGWLPGMPRASLGKFHRALQRCPPRAQLMAQENGVCFTILLQVVLDRWLQLSPNGPGSSARPLLREFRPHFATSLAAVVKQIAKARETESKPHSVHFWQSPAGDSDGWKRGSPPSPAPQPCLRAVFPRVGRQVS</sequence>
<dbReference type="Proteomes" id="UP000018936">
    <property type="component" value="Unassembled WGS sequence"/>
</dbReference>
<evidence type="ECO:0000313" key="2">
    <source>
        <dbReference type="EMBL" id="ETE56685.1"/>
    </source>
</evidence>
<reference evidence="2 3" key="1">
    <citation type="journal article" date="2013" name="Proc. Natl. Acad. Sci. U.S.A.">
        <title>The king cobra genome reveals dynamic gene evolution and adaptation in the snake venom system.</title>
        <authorList>
            <person name="Vonk F.J."/>
            <person name="Casewell N.R."/>
            <person name="Henkel C.V."/>
            <person name="Heimberg A.M."/>
            <person name="Jansen H.J."/>
            <person name="McCleary R.J."/>
            <person name="Kerkkamp H.M."/>
            <person name="Vos R.A."/>
            <person name="Guerreiro I."/>
            <person name="Calvete J.J."/>
            <person name="Wuster W."/>
            <person name="Woods A.E."/>
            <person name="Logan J.M."/>
            <person name="Harrison R.A."/>
            <person name="Castoe T.A."/>
            <person name="de Koning A.P."/>
            <person name="Pollock D.D."/>
            <person name="Yandell M."/>
            <person name="Calderon D."/>
            <person name="Renjifo C."/>
            <person name="Currier R.B."/>
            <person name="Salgado D."/>
            <person name="Pla D."/>
            <person name="Sanz L."/>
            <person name="Hyder A.S."/>
            <person name="Ribeiro J.M."/>
            <person name="Arntzen J.W."/>
            <person name="van den Thillart G.E."/>
            <person name="Boetzer M."/>
            <person name="Pirovano W."/>
            <person name="Dirks R.P."/>
            <person name="Spaink H.P."/>
            <person name="Duboule D."/>
            <person name="McGlinn E."/>
            <person name="Kini R.M."/>
            <person name="Richardson M.K."/>
        </authorList>
    </citation>
    <scope>NUCLEOTIDE SEQUENCE</scope>
    <source>
        <tissue evidence="2">Blood</tissue>
    </source>
</reference>
<feature type="compositionally biased region" description="Basic residues" evidence="1">
    <location>
        <begin position="265"/>
        <end position="276"/>
    </location>
</feature>
<evidence type="ECO:0000313" key="3">
    <source>
        <dbReference type="Proteomes" id="UP000018936"/>
    </source>
</evidence>
<feature type="region of interest" description="Disordered" evidence="1">
    <location>
        <begin position="388"/>
        <end position="432"/>
    </location>
</feature>
<evidence type="ECO:0000256" key="1">
    <source>
        <dbReference type="SAM" id="MobiDB-lite"/>
    </source>
</evidence>
<gene>
    <name evidence="2" type="primary">SREK1</name>
    <name evidence="2" type="ORF">L345_17603</name>
</gene>
<feature type="compositionally biased region" description="Basic residues" evidence="1">
    <location>
        <begin position="152"/>
        <end position="164"/>
    </location>
</feature>
<feature type="compositionally biased region" description="Basic and acidic residues" evidence="1">
    <location>
        <begin position="210"/>
        <end position="242"/>
    </location>
</feature>
<comment type="caution">
    <text evidence="2">The sequence shown here is derived from an EMBL/GenBank/DDBJ whole genome shotgun (WGS) entry which is preliminary data.</text>
</comment>
<proteinExistence type="predicted"/>
<accession>V8N3G1</accession>
<feature type="compositionally biased region" description="Basic and acidic residues" evidence="1">
    <location>
        <begin position="115"/>
        <end position="151"/>
    </location>
</feature>
<feature type="non-terminal residue" evidence="2">
    <location>
        <position position="1"/>
    </location>
</feature>
<dbReference type="AlphaFoldDB" id="V8N3G1"/>